<evidence type="ECO:0000256" key="5">
    <source>
        <dbReference type="ARBA" id="ARBA00023136"/>
    </source>
</evidence>
<feature type="transmembrane region" description="Helical" evidence="6">
    <location>
        <begin position="48"/>
        <end position="67"/>
    </location>
</feature>
<feature type="transmembrane region" description="Helical" evidence="6">
    <location>
        <begin position="79"/>
        <end position="98"/>
    </location>
</feature>
<keyword evidence="3 6" id="KW-0812">Transmembrane</keyword>
<accession>A0ABT7M231</accession>
<dbReference type="Proteomes" id="UP001231924">
    <property type="component" value="Unassembled WGS sequence"/>
</dbReference>
<gene>
    <name evidence="8" type="ORF">QRT03_02015</name>
</gene>
<name>A0ABT7M231_9PSEU</name>
<evidence type="ECO:0000256" key="4">
    <source>
        <dbReference type="ARBA" id="ARBA00022989"/>
    </source>
</evidence>
<keyword evidence="4 6" id="KW-1133">Transmembrane helix</keyword>
<dbReference type="PANTHER" id="PTHR40077">
    <property type="entry name" value="MEMBRANE PROTEIN-RELATED"/>
    <property type="match status" value="1"/>
</dbReference>
<dbReference type="PANTHER" id="PTHR40077:SF2">
    <property type="entry name" value="MEMBRANE PROTEIN"/>
    <property type="match status" value="1"/>
</dbReference>
<keyword evidence="2" id="KW-1003">Cell membrane</keyword>
<evidence type="ECO:0000256" key="2">
    <source>
        <dbReference type="ARBA" id="ARBA00022475"/>
    </source>
</evidence>
<proteinExistence type="predicted"/>
<dbReference type="Pfam" id="PF12823">
    <property type="entry name" value="DUF3817"/>
    <property type="match status" value="1"/>
</dbReference>
<evidence type="ECO:0000256" key="3">
    <source>
        <dbReference type="ARBA" id="ARBA00022692"/>
    </source>
</evidence>
<evidence type="ECO:0000256" key="1">
    <source>
        <dbReference type="ARBA" id="ARBA00004651"/>
    </source>
</evidence>
<keyword evidence="5 6" id="KW-0472">Membrane</keyword>
<evidence type="ECO:0000256" key="6">
    <source>
        <dbReference type="SAM" id="Phobius"/>
    </source>
</evidence>
<feature type="domain" description="DUF3817" evidence="7">
    <location>
        <begin position="17"/>
        <end position="103"/>
    </location>
</feature>
<keyword evidence="9" id="KW-1185">Reference proteome</keyword>
<feature type="transmembrane region" description="Helical" evidence="6">
    <location>
        <begin position="21"/>
        <end position="42"/>
    </location>
</feature>
<reference evidence="8 9" key="1">
    <citation type="submission" date="2023-06" db="EMBL/GenBank/DDBJ databases">
        <title>Actinomycetospora Odt1-22.</title>
        <authorList>
            <person name="Supong K."/>
        </authorList>
    </citation>
    <scope>NUCLEOTIDE SEQUENCE [LARGE SCALE GENOMIC DNA]</scope>
    <source>
        <strain evidence="8 9">Odt1-22</strain>
    </source>
</reference>
<evidence type="ECO:0000313" key="8">
    <source>
        <dbReference type="EMBL" id="MDL5154718.1"/>
    </source>
</evidence>
<protein>
    <submittedName>
        <fullName evidence="8">DUF3817 domain-containing protein</fullName>
    </submittedName>
</protein>
<organism evidence="8 9">
    <name type="scientific">Actinomycetospora termitidis</name>
    <dbReference type="NCBI Taxonomy" id="3053470"/>
    <lineage>
        <taxon>Bacteria</taxon>
        <taxon>Bacillati</taxon>
        <taxon>Actinomycetota</taxon>
        <taxon>Actinomycetes</taxon>
        <taxon>Pseudonocardiales</taxon>
        <taxon>Pseudonocardiaceae</taxon>
        <taxon>Actinomycetospora</taxon>
    </lineage>
</organism>
<evidence type="ECO:0000313" key="9">
    <source>
        <dbReference type="Proteomes" id="UP001231924"/>
    </source>
</evidence>
<sequence>MTASTDTLTPKVVAAMRRYRVAAYVVGVGLLVLVLVAMPLKYFADQPLLVAIVGPVHGFLYMAYLALTADLGVKARWPVAKLLGVALAGTIPFVSFVAERKVTAPLRASAG</sequence>
<dbReference type="RefSeq" id="WP_286050754.1">
    <property type="nucleotide sequence ID" value="NZ_JASVWF010000001.1"/>
</dbReference>
<dbReference type="NCBIfam" id="TIGR03954">
    <property type="entry name" value="integ_memb_HG"/>
    <property type="match status" value="1"/>
</dbReference>
<comment type="subcellular location">
    <subcellularLocation>
        <location evidence="1">Cell membrane</location>
        <topology evidence="1">Multi-pass membrane protein</topology>
    </subcellularLocation>
</comment>
<evidence type="ECO:0000259" key="7">
    <source>
        <dbReference type="Pfam" id="PF12823"/>
    </source>
</evidence>
<dbReference type="EMBL" id="JASVWF010000001">
    <property type="protein sequence ID" value="MDL5154718.1"/>
    <property type="molecule type" value="Genomic_DNA"/>
</dbReference>
<comment type="caution">
    <text evidence="8">The sequence shown here is derived from an EMBL/GenBank/DDBJ whole genome shotgun (WGS) entry which is preliminary data.</text>
</comment>
<dbReference type="InterPro" id="IPR023845">
    <property type="entry name" value="DUF3817_TM"/>
</dbReference>